<reference evidence="2 3" key="1">
    <citation type="submission" date="2023-07" db="EMBL/GenBank/DDBJ databases">
        <title>Genomic Encyclopedia of Type Strains, Phase IV (KMG-IV): sequencing the most valuable type-strain genomes for metagenomic binning, comparative biology and taxonomic classification.</title>
        <authorList>
            <person name="Goeker M."/>
        </authorList>
    </citation>
    <scope>NUCLEOTIDE SEQUENCE [LARGE SCALE GENOMIC DNA]</scope>
    <source>
        <strain evidence="2 3">DSM 23837</strain>
    </source>
</reference>
<dbReference type="Pfam" id="PF08905">
    <property type="entry name" value="DUF1850"/>
    <property type="match status" value="1"/>
</dbReference>
<evidence type="ECO:0000313" key="2">
    <source>
        <dbReference type="EMBL" id="MDQ0178534.1"/>
    </source>
</evidence>
<proteinExistence type="predicted"/>
<protein>
    <recommendedName>
        <fullName evidence="4">DUF1850 domain-containing protein</fullName>
    </recommendedName>
</protein>
<gene>
    <name evidence="2" type="ORF">J2S08_004441</name>
</gene>
<dbReference type="InterPro" id="IPR015001">
    <property type="entry name" value="DUF1850"/>
</dbReference>
<evidence type="ECO:0000256" key="1">
    <source>
        <dbReference type="SAM" id="Phobius"/>
    </source>
</evidence>
<accession>A0ABT9WZJ9</accession>
<keyword evidence="3" id="KW-1185">Reference proteome</keyword>
<evidence type="ECO:0008006" key="4">
    <source>
        <dbReference type="Google" id="ProtNLM"/>
    </source>
</evidence>
<dbReference type="RefSeq" id="WP_307233450.1">
    <property type="nucleotide sequence ID" value="NZ_JAUSTT010000049.1"/>
</dbReference>
<feature type="transmembrane region" description="Helical" evidence="1">
    <location>
        <begin position="7"/>
        <end position="28"/>
    </location>
</feature>
<dbReference type="Proteomes" id="UP001223586">
    <property type="component" value="Unassembled WGS sequence"/>
</dbReference>
<comment type="caution">
    <text evidence="2">The sequence shown here is derived from an EMBL/GenBank/DDBJ whole genome shotgun (WGS) entry which is preliminary data.</text>
</comment>
<keyword evidence="1" id="KW-0812">Transmembrane</keyword>
<keyword evidence="1" id="KW-0472">Membrane</keyword>
<organism evidence="2 3">
    <name type="scientific">Bacillus chungangensis</name>
    <dbReference type="NCBI Taxonomy" id="587633"/>
    <lineage>
        <taxon>Bacteria</taxon>
        <taxon>Bacillati</taxon>
        <taxon>Bacillota</taxon>
        <taxon>Bacilli</taxon>
        <taxon>Bacillales</taxon>
        <taxon>Bacillaceae</taxon>
        <taxon>Bacillus</taxon>
    </lineage>
</organism>
<dbReference type="EMBL" id="JAUSTT010000049">
    <property type="protein sequence ID" value="MDQ0178534.1"/>
    <property type="molecule type" value="Genomic_DNA"/>
</dbReference>
<name>A0ABT9WZJ9_9BACI</name>
<evidence type="ECO:0000313" key="3">
    <source>
        <dbReference type="Proteomes" id="UP001223586"/>
    </source>
</evidence>
<sequence>MAKNRKWYILFMMIFIVLISSLMLFLPIKTVLVMYDGKTKQVYGYAKLDQSTSFQIHYTHSIHLSTVIEMYQITRDKAILQTETAYRDFGIGMPNNALEDGEEFVVEDGVFKIKNMKRRFEKIDLRIGQIRAQHKLFVGKQNVFLAEIAGAGTWVTFIPETYTYWQLWRGVDVFEKHTRND</sequence>
<keyword evidence="1" id="KW-1133">Transmembrane helix</keyword>